<evidence type="ECO:0000313" key="2">
    <source>
        <dbReference type="EMBL" id="KAK3368395.1"/>
    </source>
</evidence>
<reference evidence="2" key="1">
    <citation type="journal article" date="2023" name="Mol. Phylogenet. Evol.">
        <title>Genome-scale phylogeny and comparative genomics of the fungal order Sordariales.</title>
        <authorList>
            <person name="Hensen N."/>
            <person name="Bonometti L."/>
            <person name="Westerberg I."/>
            <person name="Brannstrom I.O."/>
            <person name="Guillou S."/>
            <person name="Cros-Aarteil S."/>
            <person name="Calhoun S."/>
            <person name="Haridas S."/>
            <person name="Kuo A."/>
            <person name="Mondo S."/>
            <person name="Pangilinan J."/>
            <person name="Riley R."/>
            <person name="LaButti K."/>
            <person name="Andreopoulos B."/>
            <person name="Lipzen A."/>
            <person name="Chen C."/>
            <person name="Yan M."/>
            <person name="Daum C."/>
            <person name="Ng V."/>
            <person name="Clum A."/>
            <person name="Steindorff A."/>
            <person name="Ohm R.A."/>
            <person name="Martin F."/>
            <person name="Silar P."/>
            <person name="Natvig D.O."/>
            <person name="Lalanne C."/>
            <person name="Gautier V."/>
            <person name="Ament-Velasquez S.L."/>
            <person name="Kruys A."/>
            <person name="Hutchinson M.I."/>
            <person name="Powell A.J."/>
            <person name="Barry K."/>
            <person name="Miller A.N."/>
            <person name="Grigoriev I.V."/>
            <person name="Debuchy R."/>
            <person name="Gladieux P."/>
            <person name="Hiltunen Thoren M."/>
            <person name="Johannesson H."/>
        </authorList>
    </citation>
    <scope>NUCLEOTIDE SEQUENCE</scope>
    <source>
        <strain evidence="2">CBS 232.78</strain>
    </source>
</reference>
<sequence length="105" mass="11469">MSKAGHAYTDDKLGDELPRDAPDGQVNDPSYKTSGNEAIPVIDDDDAVEDPIKPGAADSDKQLEQDEREAIDKSNIVKERTRHATKPKGTYAEPSDEQMGLTEEV</sequence>
<name>A0AAE0K2I7_9PEZI</name>
<protein>
    <recommendedName>
        <fullName evidence="4">Histone chaperone domain-containing protein</fullName>
    </recommendedName>
</protein>
<dbReference type="Proteomes" id="UP001285441">
    <property type="component" value="Unassembled WGS sequence"/>
</dbReference>
<reference evidence="2" key="2">
    <citation type="submission" date="2023-06" db="EMBL/GenBank/DDBJ databases">
        <authorList>
            <consortium name="Lawrence Berkeley National Laboratory"/>
            <person name="Haridas S."/>
            <person name="Hensen N."/>
            <person name="Bonometti L."/>
            <person name="Westerberg I."/>
            <person name="Brannstrom I.O."/>
            <person name="Guillou S."/>
            <person name="Cros-Aarteil S."/>
            <person name="Calhoun S."/>
            <person name="Kuo A."/>
            <person name="Mondo S."/>
            <person name="Pangilinan J."/>
            <person name="Riley R."/>
            <person name="LaButti K."/>
            <person name="Andreopoulos B."/>
            <person name="Lipzen A."/>
            <person name="Chen C."/>
            <person name="Yanf M."/>
            <person name="Daum C."/>
            <person name="Ng V."/>
            <person name="Clum A."/>
            <person name="Steindorff A."/>
            <person name="Ohm R."/>
            <person name="Martin F."/>
            <person name="Silar P."/>
            <person name="Natvig D."/>
            <person name="Lalanne C."/>
            <person name="Gautier V."/>
            <person name="Ament-velasquez S.L."/>
            <person name="Kruys A."/>
            <person name="Hutchinson M.I."/>
            <person name="Powell A.J."/>
            <person name="Barry K."/>
            <person name="Miller A.N."/>
            <person name="Grigoriev I.V."/>
            <person name="Debuchy R."/>
            <person name="Gladieux P."/>
            <person name="Thoren M.H."/>
            <person name="Johannesson H."/>
        </authorList>
    </citation>
    <scope>NUCLEOTIDE SEQUENCE</scope>
    <source>
        <strain evidence="2">CBS 232.78</strain>
    </source>
</reference>
<accession>A0AAE0K2I7</accession>
<keyword evidence="3" id="KW-1185">Reference proteome</keyword>
<organism evidence="2 3">
    <name type="scientific">Podospora didyma</name>
    <dbReference type="NCBI Taxonomy" id="330526"/>
    <lineage>
        <taxon>Eukaryota</taxon>
        <taxon>Fungi</taxon>
        <taxon>Dikarya</taxon>
        <taxon>Ascomycota</taxon>
        <taxon>Pezizomycotina</taxon>
        <taxon>Sordariomycetes</taxon>
        <taxon>Sordariomycetidae</taxon>
        <taxon>Sordariales</taxon>
        <taxon>Podosporaceae</taxon>
        <taxon>Podospora</taxon>
    </lineage>
</organism>
<evidence type="ECO:0000313" key="3">
    <source>
        <dbReference type="Proteomes" id="UP001285441"/>
    </source>
</evidence>
<proteinExistence type="predicted"/>
<feature type="compositionally biased region" description="Basic and acidic residues" evidence="1">
    <location>
        <begin position="58"/>
        <end position="79"/>
    </location>
</feature>
<evidence type="ECO:0000256" key="1">
    <source>
        <dbReference type="SAM" id="MobiDB-lite"/>
    </source>
</evidence>
<gene>
    <name evidence="2" type="ORF">B0H63DRAFT_515016</name>
</gene>
<feature type="compositionally biased region" description="Polar residues" evidence="1">
    <location>
        <begin position="27"/>
        <end position="36"/>
    </location>
</feature>
<feature type="region of interest" description="Disordered" evidence="1">
    <location>
        <begin position="1"/>
        <end position="105"/>
    </location>
</feature>
<dbReference type="EMBL" id="JAULSW010000010">
    <property type="protein sequence ID" value="KAK3368395.1"/>
    <property type="molecule type" value="Genomic_DNA"/>
</dbReference>
<comment type="caution">
    <text evidence="2">The sequence shown here is derived from an EMBL/GenBank/DDBJ whole genome shotgun (WGS) entry which is preliminary data.</text>
</comment>
<feature type="compositionally biased region" description="Basic and acidic residues" evidence="1">
    <location>
        <begin position="8"/>
        <end position="22"/>
    </location>
</feature>
<evidence type="ECO:0008006" key="4">
    <source>
        <dbReference type="Google" id="ProtNLM"/>
    </source>
</evidence>
<dbReference type="AlphaFoldDB" id="A0AAE0K2I7"/>